<reference evidence="2" key="1">
    <citation type="submission" date="2018-05" db="EMBL/GenBank/DDBJ databases">
        <authorList>
            <person name="Lanie J.A."/>
            <person name="Ng W.-L."/>
            <person name="Kazmierczak K.M."/>
            <person name="Andrzejewski T.M."/>
            <person name="Davidsen T.M."/>
            <person name="Wayne K.J."/>
            <person name="Tettelin H."/>
            <person name="Glass J.I."/>
            <person name="Rusch D."/>
            <person name="Podicherti R."/>
            <person name="Tsui H.-C.T."/>
            <person name="Winkler M.E."/>
        </authorList>
    </citation>
    <scope>NUCLEOTIDE SEQUENCE</scope>
</reference>
<dbReference type="EMBL" id="UINC01014883">
    <property type="protein sequence ID" value="SVA63122.1"/>
    <property type="molecule type" value="Genomic_DNA"/>
</dbReference>
<dbReference type="PANTHER" id="PTHR43147:SF2">
    <property type="entry name" value="NADP-DEPENDENT OXIDOREDUCTASE DOMAIN-CONTAINING PROTEIN"/>
    <property type="match status" value="1"/>
</dbReference>
<evidence type="ECO:0000313" key="2">
    <source>
        <dbReference type="EMBL" id="SVA63122.1"/>
    </source>
</evidence>
<dbReference type="Gene3D" id="3.30.1330.40">
    <property type="entry name" value="RutC-like"/>
    <property type="match status" value="1"/>
</dbReference>
<dbReference type="PANTHER" id="PTHR43147">
    <property type="entry name" value="PROTEIN TAS"/>
    <property type="match status" value="1"/>
</dbReference>
<dbReference type="SUPFAM" id="SSF51430">
    <property type="entry name" value="NAD(P)-linked oxidoreductase"/>
    <property type="match status" value="1"/>
</dbReference>
<dbReference type="InterPro" id="IPR006175">
    <property type="entry name" value="YjgF/YER057c/UK114"/>
</dbReference>
<dbReference type="CDD" id="cd06154">
    <property type="entry name" value="YjgF_YER057c_UK114_like_6"/>
    <property type="match status" value="1"/>
</dbReference>
<sequence length="484" mass="54101">MSGQVEYCELAPGFSISRIVTGMWQVADMEKDGKTLDPHKTSETMRPYLDAGLSTFDLADHYGSAEEIAGAVVNNDRDLKLLTKWVPKPGPVTEKDVREAVERALKRMNRDTVDILQFHAWNYADPSWLDALFYLNDLKKEGLVSHLGVTNFDTAHLRMVLYSDIEVISNQICFSLIDQRPLKGMTDLCEQKGVQLLAYGTLAGGFLSERWLNKPAPNKSELKTWSLMKYKRFIDIAGGWDKFQQLLQVVKNVAIKNNVSISNVASRFVLDQTTVGGIIVGARLGESEHIQENLRIFQFSLDDESHAALKDAASQMAPILGDCGIEYRKPPFLTASGDLSHHFETMPPPYETKLRQDGRRIVLTGTVWETIAGYCRAVRRGEKIWVSGTTAIHRDRLIGGQDPASQANFILDKIEGAIQSLGGSLDDVVRTRIFVSNIEHWEAVARVHGERFKEILPANTLVQSSLVGQDYIVEIEAEAHTLTN</sequence>
<dbReference type="InterPro" id="IPR023210">
    <property type="entry name" value="NADP_OxRdtase_dom"/>
</dbReference>
<dbReference type="InterPro" id="IPR035959">
    <property type="entry name" value="RutC-like_sf"/>
</dbReference>
<evidence type="ECO:0000259" key="1">
    <source>
        <dbReference type="Pfam" id="PF00248"/>
    </source>
</evidence>
<proteinExistence type="predicted"/>
<dbReference type="PRINTS" id="PR00069">
    <property type="entry name" value="ALDKETRDTASE"/>
</dbReference>
<dbReference type="GO" id="GO:0016491">
    <property type="term" value="F:oxidoreductase activity"/>
    <property type="evidence" value="ECO:0007669"/>
    <property type="project" value="InterPro"/>
</dbReference>
<accession>A0A381XF03</accession>
<dbReference type="SUPFAM" id="SSF55298">
    <property type="entry name" value="YjgF-like"/>
    <property type="match status" value="1"/>
</dbReference>
<name>A0A381XF03_9ZZZZ</name>
<dbReference type="AlphaFoldDB" id="A0A381XF03"/>
<dbReference type="InterPro" id="IPR020471">
    <property type="entry name" value="AKR"/>
</dbReference>
<gene>
    <name evidence="2" type="ORF">METZ01_LOCUS115976</name>
</gene>
<organism evidence="2">
    <name type="scientific">marine metagenome</name>
    <dbReference type="NCBI Taxonomy" id="408172"/>
    <lineage>
        <taxon>unclassified sequences</taxon>
        <taxon>metagenomes</taxon>
        <taxon>ecological metagenomes</taxon>
    </lineage>
</organism>
<protein>
    <recommendedName>
        <fullName evidence="1">NADP-dependent oxidoreductase domain-containing protein</fullName>
    </recommendedName>
</protein>
<dbReference type="CDD" id="cd19101">
    <property type="entry name" value="AKR_unchar"/>
    <property type="match status" value="1"/>
</dbReference>
<dbReference type="Gene3D" id="3.20.20.100">
    <property type="entry name" value="NADP-dependent oxidoreductase domain"/>
    <property type="match status" value="1"/>
</dbReference>
<dbReference type="Pfam" id="PF01042">
    <property type="entry name" value="Ribonuc_L-PSP"/>
    <property type="match status" value="1"/>
</dbReference>
<dbReference type="Pfam" id="PF00248">
    <property type="entry name" value="Aldo_ket_red"/>
    <property type="match status" value="1"/>
</dbReference>
<dbReference type="InterPro" id="IPR036812">
    <property type="entry name" value="NAD(P)_OxRdtase_dom_sf"/>
</dbReference>
<feature type="domain" description="NADP-dependent oxidoreductase" evidence="1">
    <location>
        <begin position="18"/>
        <end position="312"/>
    </location>
</feature>